<reference evidence="14" key="2">
    <citation type="submission" date="2016-01" db="EMBL/GenBank/DDBJ databases">
        <title>First complete genome sequence of a species in the genus Microterricola, an extremophilic cold active enzyme producing strain ERGS5:02 isolated from Sikkim Himalaya.</title>
        <authorList>
            <person name="Kumar R."/>
            <person name="Singh D."/>
            <person name="Swarnkar M.K."/>
        </authorList>
    </citation>
    <scope>NUCLEOTIDE SEQUENCE [LARGE SCALE GENOMIC DNA]</scope>
    <source>
        <strain evidence="14">ERGS5:02</strain>
    </source>
</reference>
<dbReference type="InterPro" id="IPR005805">
    <property type="entry name" value="Rieske_Fe-S_prot_C"/>
</dbReference>
<evidence type="ECO:0000256" key="1">
    <source>
        <dbReference type="ARBA" id="ARBA00002494"/>
    </source>
</evidence>
<dbReference type="Pfam" id="PF00355">
    <property type="entry name" value="Rieske"/>
    <property type="match status" value="1"/>
</dbReference>
<evidence type="ECO:0000256" key="9">
    <source>
        <dbReference type="ARBA" id="ARBA00034078"/>
    </source>
</evidence>
<feature type="region of interest" description="Disordered" evidence="10">
    <location>
        <begin position="34"/>
        <end position="63"/>
    </location>
</feature>
<evidence type="ECO:0000256" key="6">
    <source>
        <dbReference type="ARBA" id="ARBA00023014"/>
    </source>
</evidence>
<dbReference type="InterPro" id="IPR014349">
    <property type="entry name" value="Rieske_Fe-S_prot"/>
</dbReference>
<keyword evidence="6" id="KW-0411">Iron-sulfur</keyword>
<evidence type="ECO:0000256" key="10">
    <source>
        <dbReference type="SAM" id="MobiDB-lite"/>
    </source>
</evidence>
<dbReference type="InterPro" id="IPR017941">
    <property type="entry name" value="Rieske_2Fe-2S"/>
</dbReference>
<comment type="cofactor">
    <cofactor evidence="9">
        <name>[2Fe-2S] cluster</name>
        <dbReference type="ChEBI" id="CHEBI:190135"/>
    </cofactor>
</comment>
<feature type="domain" description="Rieske" evidence="12">
    <location>
        <begin position="64"/>
        <end position="157"/>
    </location>
</feature>
<dbReference type="EMBL" id="CP014145">
    <property type="protein sequence ID" value="AMB58266.1"/>
    <property type="molecule type" value="Genomic_DNA"/>
</dbReference>
<name>A0A0X8E3C9_9MICO</name>
<dbReference type="InterPro" id="IPR006311">
    <property type="entry name" value="TAT_signal"/>
</dbReference>
<keyword evidence="14" id="KW-1185">Reference proteome</keyword>
<evidence type="ECO:0000256" key="11">
    <source>
        <dbReference type="SAM" id="SignalP"/>
    </source>
</evidence>
<evidence type="ECO:0000256" key="8">
    <source>
        <dbReference type="ARBA" id="ARBA00029586"/>
    </source>
</evidence>
<dbReference type="AlphaFoldDB" id="A0A0X8E3C9"/>
<evidence type="ECO:0000256" key="3">
    <source>
        <dbReference type="ARBA" id="ARBA00022714"/>
    </source>
</evidence>
<organism evidence="13 14">
    <name type="scientific">Microterricola viridarii</name>
    <dbReference type="NCBI Taxonomy" id="412690"/>
    <lineage>
        <taxon>Bacteria</taxon>
        <taxon>Bacillati</taxon>
        <taxon>Actinomycetota</taxon>
        <taxon>Actinomycetes</taxon>
        <taxon>Micrococcales</taxon>
        <taxon>Microbacteriaceae</taxon>
        <taxon>Microterricola</taxon>
    </lineage>
</organism>
<dbReference type="PRINTS" id="PR00162">
    <property type="entry name" value="RIESKE"/>
</dbReference>
<dbReference type="KEGG" id="mvd:AWU67_04695"/>
<proteinExistence type="predicted"/>
<sequence length="158" mass="15050">MNDSTDMARRTFVGLGGAGVAAAALALSGCAPAENSGGGGGQNPGPSTPGSGGSASQTPPASGEEIAKLSAVAVGDSIAVTVGGASLLIAQPAAGEVVAFSAVCSHQQCIVAPAKTEFHCPCHGSRFDAATGDVLQGPALKPLTPVPVTVDGDSIVAG</sequence>
<dbReference type="Gene3D" id="2.102.10.10">
    <property type="entry name" value="Rieske [2Fe-2S] iron-sulphur domain"/>
    <property type="match status" value="1"/>
</dbReference>
<reference evidence="13 14" key="1">
    <citation type="journal article" date="2016" name="J. Biotechnol.">
        <title>First complete genome sequence of a species in the genus Microterricola, an extremophilic cold active enzyme producing bacterial strain ERGS5:02 isolated from Sikkim Himalaya.</title>
        <authorList>
            <person name="Himanshu"/>
            <person name="Swarnkar M.K."/>
            <person name="Singh D."/>
            <person name="Kumar R."/>
        </authorList>
    </citation>
    <scope>NUCLEOTIDE SEQUENCE [LARGE SCALE GENOMIC DNA]</scope>
    <source>
        <strain evidence="13 14">ERGS5:02</strain>
    </source>
</reference>
<dbReference type="InterPro" id="IPR036922">
    <property type="entry name" value="Rieske_2Fe-2S_sf"/>
</dbReference>
<keyword evidence="5" id="KW-0408">Iron</keyword>
<evidence type="ECO:0000259" key="12">
    <source>
        <dbReference type="PROSITE" id="PS51296"/>
    </source>
</evidence>
<evidence type="ECO:0000313" key="13">
    <source>
        <dbReference type="EMBL" id="AMB58266.1"/>
    </source>
</evidence>
<evidence type="ECO:0000313" key="14">
    <source>
        <dbReference type="Proteomes" id="UP000058305"/>
    </source>
</evidence>
<evidence type="ECO:0000256" key="4">
    <source>
        <dbReference type="ARBA" id="ARBA00022723"/>
    </source>
</evidence>
<feature type="signal peptide" evidence="11">
    <location>
        <begin position="1"/>
        <end position="33"/>
    </location>
</feature>
<dbReference type="OrthoDB" id="25106at2"/>
<keyword evidence="7" id="KW-1015">Disulfide bond</keyword>
<dbReference type="Proteomes" id="UP000058305">
    <property type="component" value="Chromosome"/>
</dbReference>
<dbReference type="GO" id="GO:0016705">
    <property type="term" value="F:oxidoreductase activity, acting on paired donors, with incorporation or reduction of molecular oxygen"/>
    <property type="evidence" value="ECO:0007669"/>
    <property type="project" value="UniProtKB-ARBA"/>
</dbReference>
<protein>
    <recommendedName>
        <fullName evidence="2">Cytochrome bc1 complex Rieske iron-sulfur subunit</fullName>
    </recommendedName>
    <alternativeName>
        <fullName evidence="8">Cytochrome bc1 reductase complex subunit QcrA</fullName>
    </alternativeName>
</protein>
<gene>
    <name evidence="13" type="ORF">AWU67_04695</name>
</gene>
<feature type="compositionally biased region" description="Low complexity" evidence="10">
    <location>
        <begin position="44"/>
        <end position="63"/>
    </location>
</feature>
<dbReference type="GO" id="GO:0016020">
    <property type="term" value="C:membrane"/>
    <property type="evidence" value="ECO:0007669"/>
    <property type="project" value="InterPro"/>
</dbReference>
<dbReference type="SUPFAM" id="SSF50022">
    <property type="entry name" value="ISP domain"/>
    <property type="match status" value="1"/>
</dbReference>
<keyword evidence="4" id="KW-0479">Metal-binding</keyword>
<feature type="chain" id="PRO_5007065635" description="Cytochrome bc1 complex Rieske iron-sulfur subunit" evidence="11">
    <location>
        <begin position="34"/>
        <end position="158"/>
    </location>
</feature>
<dbReference type="CDD" id="cd03467">
    <property type="entry name" value="Rieske"/>
    <property type="match status" value="1"/>
</dbReference>
<dbReference type="PANTHER" id="PTHR10134">
    <property type="entry name" value="CYTOCHROME B-C1 COMPLEX SUBUNIT RIESKE, MITOCHONDRIAL"/>
    <property type="match status" value="1"/>
</dbReference>
<dbReference type="GO" id="GO:0051537">
    <property type="term" value="F:2 iron, 2 sulfur cluster binding"/>
    <property type="evidence" value="ECO:0007669"/>
    <property type="project" value="UniProtKB-KW"/>
</dbReference>
<accession>A0A0X8E3C9</accession>
<dbReference type="PROSITE" id="PS51296">
    <property type="entry name" value="RIESKE"/>
    <property type="match status" value="1"/>
</dbReference>
<dbReference type="GO" id="GO:0004497">
    <property type="term" value="F:monooxygenase activity"/>
    <property type="evidence" value="ECO:0007669"/>
    <property type="project" value="UniProtKB-ARBA"/>
</dbReference>
<keyword evidence="11" id="KW-0732">Signal</keyword>
<comment type="function">
    <text evidence="1">Iron-sulfur subunit of the cytochrome bc1 complex, an essential component of the respiratory electron transport chain required for ATP synthesis. The bc1 complex catalyzes the oxidation of menaquinol and the reduction of cytochrome c in the respiratory chain. The bc1 complex operates through a Q-cycle mechanism that couples electron transfer to generation of the proton gradient that drives ATP synthesis.</text>
</comment>
<evidence type="ECO:0000256" key="5">
    <source>
        <dbReference type="ARBA" id="ARBA00023004"/>
    </source>
</evidence>
<evidence type="ECO:0000256" key="7">
    <source>
        <dbReference type="ARBA" id="ARBA00023157"/>
    </source>
</evidence>
<evidence type="ECO:0000256" key="2">
    <source>
        <dbReference type="ARBA" id="ARBA00015816"/>
    </source>
</evidence>
<dbReference type="RefSeq" id="WP_067226960.1">
    <property type="nucleotide sequence ID" value="NZ_CP014145.1"/>
</dbReference>
<dbReference type="PROSITE" id="PS51318">
    <property type="entry name" value="TAT"/>
    <property type="match status" value="1"/>
</dbReference>
<keyword evidence="3" id="KW-0001">2Fe-2S</keyword>
<dbReference type="GO" id="GO:0046872">
    <property type="term" value="F:metal ion binding"/>
    <property type="evidence" value="ECO:0007669"/>
    <property type="project" value="UniProtKB-KW"/>
</dbReference>